<accession>A0A4R2E6W0</accession>
<sequence length="29" mass="3310">MDTILLPAATFIPHFFATVNIEPFTLIEF</sequence>
<reference evidence="1 2" key="1">
    <citation type="submission" date="2019-03" db="EMBL/GenBank/DDBJ databases">
        <title>Genomic Encyclopedia of Archaeal and Bacterial Type Strains, Phase II (KMG-II): from individual species to whole genera.</title>
        <authorList>
            <person name="Goeker M."/>
        </authorList>
    </citation>
    <scope>NUCLEOTIDE SEQUENCE [LARGE SCALE GENOMIC DNA]</scope>
    <source>
        <strain evidence="1 2">RL-C</strain>
    </source>
</reference>
<dbReference type="AlphaFoldDB" id="A0A4R2E6W0"/>
<dbReference type="EMBL" id="SLWB01000019">
    <property type="protein sequence ID" value="TCN62192.1"/>
    <property type="molecule type" value="Genomic_DNA"/>
</dbReference>
<protein>
    <submittedName>
        <fullName evidence="1">Uncharacterized protein</fullName>
    </submittedName>
</protein>
<comment type="caution">
    <text evidence="1">The sequence shown here is derived from an EMBL/GenBank/DDBJ whole genome shotgun (WGS) entry which is preliminary data.</text>
</comment>
<evidence type="ECO:0000313" key="2">
    <source>
        <dbReference type="Proteomes" id="UP000294830"/>
    </source>
</evidence>
<dbReference type="Proteomes" id="UP000294830">
    <property type="component" value="Unassembled WGS sequence"/>
</dbReference>
<gene>
    <name evidence="1" type="ORF">CLV25_11925</name>
</gene>
<evidence type="ECO:0000313" key="1">
    <source>
        <dbReference type="EMBL" id="TCN62192.1"/>
    </source>
</evidence>
<name>A0A4R2E6W0_9BACT</name>
<organism evidence="1 2">
    <name type="scientific">Acetobacteroides hydrogenigenes</name>
    <dbReference type="NCBI Taxonomy" id="979970"/>
    <lineage>
        <taxon>Bacteria</taxon>
        <taxon>Pseudomonadati</taxon>
        <taxon>Bacteroidota</taxon>
        <taxon>Bacteroidia</taxon>
        <taxon>Bacteroidales</taxon>
        <taxon>Rikenellaceae</taxon>
        <taxon>Acetobacteroides</taxon>
    </lineage>
</organism>
<proteinExistence type="predicted"/>
<keyword evidence="2" id="KW-1185">Reference proteome</keyword>